<name>A0A2R6P092_9APHY</name>
<evidence type="ECO:0000313" key="2">
    <source>
        <dbReference type="Proteomes" id="UP000186601"/>
    </source>
</evidence>
<dbReference type="EMBL" id="MLYV02000600">
    <property type="protein sequence ID" value="PSR82074.1"/>
    <property type="molecule type" value="Genomic_DNA"/>
</dbReference>
<proteinExistence type="predicted"/>
<organism evidence="1 2">
    <name type="scientific">Hermanssonia centrifuga</name>
    <dbReference type="NCBI Taxonomy" id="98765"/>
    <lineage>
        <taxon>Eukaryota</taxon>
        <taxon>Fungi</taxon>
        <taxon>Dikarya</taxon>
        <taxon>Basidiomycota</taxon>
        <taxon>Agaricomycotina</taxon>
        <taxon>Agaricomycetes</taxon>
        <taxon>Polyporales</taxon>
        <taxon>Meruliaceae</taxon>
        <taxon>Hermanssonia</taxon>
    </lineage>
</organism>
<dbReference type="AlphaFoldDB" id="A0A2R6P092"/>
<keyword evidence="2" id="KW-1185">Reference proteome</keyword>
<accession>A0A2R6P092</accession>
<reference evidence="1 2" key="1">
    <citation type="submission" date="2018-02" db="EMBL/GenBank/DDBJ databases">
        <title>Genome sequence of the basidiomycete white-rot fungus Phlebia centrifuga.</title>
        <authorList>
            <person name="Granchi Z."/>
            <person name="Peng M."/>
            <person name="de Vries R.P."/>
            <person name="Hilden K."/>
            <person name="Makela M.R."/>
            <person name="Grigoriev I."/>
            <person name="Riley R."/>
        </authorList>
    </citation>
    <scope>NUCLEOTIDE SEQUENCE [LARGE SCALE GENOMIC DNA]</scope>
    <source>
        <strain evidence="1 2">FBCC195</strain>
    </source>
</reference>
<dbReference type="InterPro" id="IPR032675">
    <property type="entry name" value="LRR_dom_sf"/>
</dbReference>
<sequence>MPEDVWDLHEMNGEEDIIYFMRPPLPPDWDRFKIHARCVRSFIYEEKDAEFENEVWETVALHRTTTNSLFPNLRKLHWVSSAGQISYASLMLGPNLTELKLTTGIAPERKCDGILSAAEYFCPGLESITFICGRYFSVFMSLGLSNLVLSSNRLKFYEADMQIFDEAVVHLVQIQSLKVAKLVVPLGAILGSMLKEVEEPFFPSIEILHIHIRQLNANYLALLTGAQSARLWDISLSADDPLKAVLIQYLAAMQNKPYTNSLRALTLVFPKHRKLSEGRPPLYQPEYKIDREIFQYIFAFKNLTRLHIVSANLDIDDELVLHVVNAFPRLWSLRLIPNHYSGRTPQVTIQGIMTIAIGLFDLRFLGIAFDAVSMGGWEIGPRMKYSTRCHKLEVADSPIRSVGPVALFLSAMFTCFHFEIVTSLPDTGETGDTQNHVAREGYKRLWKQVQEQMVFLAHAREQERRRFSDWPAGLYAEFTPTPEPE</sequence>
<dbReference type="STRING" id="98765.A0A2R6P092"/>
<dbReference type="Proteomes" id="UP000186601">
    <property type="component" value="Unassembled WGS sequence"/>
</dbReference>
<evidence type="ECO:0000313" key="1">
    <source>
        <dbReference type="EMBL" id="PSR82074.1"/>
    </source>
</evidence>
<comment type="caution">
    <text evidence="1">The sequence shown here is derived from an EMBL/GenBank/DDBJ whole genome shotgun (WGS) entry which is preliminary data.</text>
</comment>
<protein>
    <submittedName>
        <fullName evidence="1">Uncharacterized protein</fullName>
    </submittedName>
</protein>
<dbReference type="OrthoDB" id="3543113at2759"/>
<dbReference type="SUPFAM" id="SSF52047">
    <property type="entry name" value="RNI-like"/>
    <property type="match status" value="1"/>
</dbReference>
<dbReference type="Gene3D" id="3.80.10.10">
    <property type="entry name" value="Ribonuclease Inhibitor"/>
    <property type="match status" value="1"/>
</dbReference>
<gene>
    <name evidence="1" type="ORF">PHLCEN_2v6144</name>
</gene>